<dbReference type="AlphaFoldDB" id="A0A0F9UDB2"/>
<protein>
    <submittedName>
        <fullName evidence="1">Uncharacterized protein</fullName>
    </submittedName>
</protein>
<reference evidence="1" key="1">
    <citation type="journal article" date="2015" name="Nature">
        <title>Complex archaea that bridge the gap between prokaryotes and eukaryotes.</title>
        <authorList>
            <person name="Spang A."/>
            <person name="Saw J.H."/>
            <person name="Jorgensen S.L."/>
            <person name="Zaremba-Niedzwiedzka K."/>
            <person name="Martijn J."/>
            <person name="Lind A.E."/>
            <person name="van Eijk R."/>
            <person name="Schleper C."/>
            <person name="Guy L."/>
            <person name="Ettema T.J."/>
        </authorList>
    </citation>
    <scope>NUCLEOTIDE SEQUENCE</scope>
</reference>
<dbReference type="EMBL" id="LAZR01000116">
    <property type="protein sequence ID" value="KKN89654.1"/>
    <property type="molecule type" value="Genomic_DNA"/>
</dbReference>
<evidence type="ECO:0000313" key="1">
    <source>
        <dbReference type="EMBL" id="KKN89654.1"/>
    </source>
</evidence>
<comment type="caution">
    <text evidence="1">The sequence shown here is derived from an EMBL/GenBank/DDBJ whole genome shotgun (WGS) entry which is preliminary data.</text>
</comment>
<proteinExistence type="predicted"/>
<accession>A0A0F9UDB2</accession>
<sequence>MVEIKIKLTKSQREAIASGAPVSFIILPTKASRAEIIRGEGTGARLDADVLTLVNAWNEHPYIRYEAVQESRNNPITIDEVDTHGGVFKKAIKEVGVSKLLERMGSYFEACRQDRHIWEGRNHGYSHLGGFLRKVTDCHAKRVGLWWTKDGKKKLPDKDPGLTLAIANAYAKKFLGRKAFGLKNPGQDYESFMVAGEWLKGREDKPLPRGQLITLLLDVVEDAHGGLKGAVPPSWLGSERTWKVGIPAALKGMFG</sequence>
<gene>
    <name evidence="1" type="ORF">LCGC14_0235000</name>
</gene>
<organism evidence="1">
    <name type="scientific">marine sediment metagenome</name>
    <dbReference type="NCBI Taxonomy" id="412755"/>
    <lineage>
        <taxon>unclassified sequences</taxon>
        <taxon>metagenomes</taxon>
        <taxon>ecological metagenomes</taxon>
    </lineage>
</organism>
<name>A0A0F9UDB2_9ZZZZ</name>